<gene>
    <name evidence="1" type="ORF">E5336_09405</name>
</gene>
<organism evidence="1 2">
    <name type="scientific">Dubosiella muris</name>
    <dbReference type="NCBI Taxonomy" id="3038133"/>
    <lineage>
        <taxon>Bacteria</taxon>
        <taxon>Bacillati</taxon>
        <taxon>Bacillota</taxon>
        <taxon>Erysipelotrichia</taxon>
        <taxon>Erysipelotrichales</taxon>
        <taxon>Erysipelotrichaceae</taxon>
        <taxon>Dubosiella</taxon>
    </lineage>
</organism>
<dbReference type="Proteomes" id="UP000308836">
    <property type="component" value="Unassembled WGS sequence"/>
</dbReference>
<protein>
    <submittedName>
        <fullName evidence="1">ATP-binding cassette domain-containing protein</fullName>
    </submittedName>
</protein>
<sequence>MWMIQFRHVNKTYPSGVCALRNVSFHLPPGERVVLYGPSGSGKTTIVSLIAGLEKPTVGVVEVQASKVSVVFQEDRLFSHLSVFDNIAFGLDHHAFAEEEIERRVKRIAALTRIESSLAQKASALSGGQRQRVAIARALVSGPDVLLLDEAFNHLDPALKRSLIFDVLAWVDELNITLVSVCHDFQEAGLLGNHILVMQDGKLIQEGAPSQIRSHPVSLDVASSLSLLGVNVWKGQLVPVECCSFEVDEGAQAIHGWKPIRQFAYLDGFLHLGTWQGEPFYVYSKKEDAGEDPIVYIHEEKKE</sequence>
<keyword evidence="1" id="KW-0067">ATP-binding</keyword>
<reference evidence="1" key="1">
    <citation type="submission" date="2019-04" db="EMBL/GenBank/DDBJ databases">
        <title>Microbes associate with the intestines of laboratory mice.</title>
        <authorList>
            <person name="Navarre W."/>
            <person name="Wong E."/>
            <person name="Huang K."/>
            <person name="Tropini C."/>
            <person name="Ng K."/>
            <person name="Yu B."/>
        </authorList>
    </citation>
    <scope>NUCLEOTIDE SEQUENCE</scope>
    <source>
        <strain evidence="1">NM09_H32</strain>
    </source>
</reference>
<accession>A0AC61R5G7</accession>
<proteinExistence type="predicted"/>
<evidence type="ECO:0000313" key="2">
    <source>
        <dbReference type="Proteomes" id="UP000308836"/>
    </source>
</evidence>
<evidence type="ECO:0000313" key="1">
    <source>
        <dbReference type="EMBL" id="TGY65238.1"/>
    </source>
</evidence>
<comment type="caution">
    <text evidence="1">The sequence shown here is derived from an EMBL/GenBank/DDBJ whole genome shotgun (WGS) entry which is preliminary data.</text>
</comment>
<keyword evidence="2" id="KW-1185">Reference proteome</keyword>
<dbReference type="EMBL" id="SRYG01000020">
    <property type="protein sequence ID" value="TGY65238.1"/>
    <property type="molecule type" value="Genomic_DNA"/>
</dbReference>
<keyword evidence="1" id="KW-0547">Nucleotide-binding</keyword>
<name>A0AC61R5G7_9FIRM</name>